<proteinExistence type="predicted"/>
<evidence type="ECO:0000313" key="1">
    <source>
        <dbReference type="EMBL" id="KAI9380650.1"/>
    </source>
</evidence>
<organism evidence="1 2">
    <name type="scientific">Populus trichocarpa</name>
    <name type="common">Western balsam poplar</name>
    <name type="synonym">Populus balsamifera subsp. trichocarpa</name>
    <dbReference type="NCBI Taxonomy" id="3694"/>
    <lineage>
        <taxon>Eukaryota</taxon>
        <taxon>Viridiplantae</taxon>
        <taxon>Streptophyta</taxon>
        <taxon>Embryophyta</taxon>
        <taxon>Tracheophyta</taxon>
        <taxon>Spermatophyta</taxon>
        <taxon>Magnoliopsida</taxon>
        <taxon>eudicotyledons</taxon>
        <taxon>Gunneridae</taxon>
        <taxon>Pentapetalae</taxon>
        <taxon>rosids</taxon>
        <taxon>fabids</taxon>
        <taxon>Malpighiales</taxon>
        <taxon>Salicaceae</taxon>
        <taxon>Saliceae</taxon>
        <taxon>Populus</taxon>
    </lineage>
</organism>
<name>A0ACC0RVN0_POPTR</name>
<gene>
    <name evidence="1" type="ORF">POPTR_016G130201v4</name>
</gene>
<dbReference type="Proteomes" id="UP000006729">
    <property type="component" value="Chromosome 16"/>
</dbReference>
<protein>
    <submittedName>
        <fullName evidence="1">Uncharacterized protein</fullName>
    </submittedName>
</protein>
<keyword evidence="2" id="KW-1185">Reference proteome</keyword>
<accession>A0ACC0RVN0</accession>
<sequence length="90" mass="10666">MPVVCRSSKGLNLVPEILLKSQVMNTRMEESTFQWGHMQLVCSEHEIMPTQYAFLALTWFYKLQEMHQILKEQHPSPVSQIYHRVHLSLR</sequence>
<dbReference type="EMBL" id="CM009305">
    <property type="protein sequence ID" value="KAI9380650.1"/>
    <property type="molecule type" value="Genomic_DNA"/>
</dbReference>
<comment type="caution">
    <text evidence="1">The sequence shown here is derived from an EMBL/GenBank/DDBJ whole genome shotgun (WGS) entry which is preliminary data.</text>
</comment>
<evidence type="ECO:0000313" key="2">
    <source>
        <dbReference type="Proteomes" id="UP000006729"/>
    </source>
</evidence>
<reference evidence="1 2" key="1">
    <citation type="journal article" date="2006" name="Science">
        <title>The genome of black cottonwood, Populus trichocarpa (Torr. &amp; Gray).</title>
        <authorList>
            <person name="Tuskan G.A."/>
            <person name="Difazio S."/>
            <person name="Jansson S."/>
            <person name="Bohlmann J."/>
            <person name="Grigoriev I."/>
            <person name="Hellsten U."/>
            <person name="Putnam N."/>
            <person name="Ralph S."/>
            <person name="Rombauts S."/>
            <person name="Salamov A."/>
            <person name="Schein J."/>
            <person name="Sterck L."/>
            <person name="Aerts A."/>
            <person name="Bhalerao R.R."/>
            <person name="Bhalerao R.P."/>
            <person name="Blaudez D."/>
            <person name="Boerjan W."/>
            <person name="Brun A."/>
            <person name="Brunner A."/>
            <person name="Busov V."/>
            <person name="Campbell M."/>
            <person name="Carlson J."/>
            <person name="Chalot M."/>
            <person name="Chapman J."/>
            <person name="Chen G.L."/>
            <person name="Cooper D."/>
            <person name="Coutinho P.M."/>
            <person name="Couturier J."/>
            <person name="Covert S."/>
            <person name="Cronk Q."/>
            <person name="Cunningham R."/>
            <person name="Davis J."/>
            <person name="Degroeve S."/>
            <person name="Dejardin A."/>
            <person name="Depamphilis C."/>
            <person name="Detter J."/>
            <person name="Dirks B."/>
            <person name="Dubchak I."/>
            <person name="Duplessis S."/>
            <person name="Ehlting J."/>
            <person name="Ellis B."/>
            <person name="Gendler K."/>
            <person name="Goodstein D."/>
            <person name="Gribskov M."/>
            <person name="Grimwood J."/>
            <person name="Groover A."/>
            <person name="Gunter L."/>
            <person name="Hamberger B."/>
            <person name="Heinze B."/>
            <person name="Helariutta Y."/>
            <person name="Henrissat B."/>
            <person name="Holligan D."/>
            <person name="Holt R."/>
            <person name="Huang W."/>
            <person name="Islam-Faridi N."/>
            <person name="Jones S."/>
            <person name="Jones-Rhoades M."/>
            <person name="Jorgensen R."/>
            <person name="Joshi C."/>
            <person name="Kangasjarvi J."/>
            <person name="Karlsson J."/>
            <person name="Kelleher C."/>
            <person name="Kirkpatrick R."/>
            <person name="Kirst M."/>
            <person name="Kohler A."/>
            <person name="Kalluri U."/>
            <person name="Larimer F."/>
            <person name="Leebens-Mack J."/>
            <person name="Leple J.C."/>
            <person name="Locascio P."/>
            <person name="Lou Y."/>
            <person name="Lucas S."/>
            <person name="Martin F."/>
            <person name="Montanini B."/>
            <person name="Napoli C."/>
            <person name="Nelson D.R."/>
            <person name="Nelson C."/>
            <person name="Nieminen K."/>
            <person name="Nilsson O."/>
            <person name="Pereda V."/>
            <person name="Peter G."/>
            <person name="Philippe R."/>
            <person name="Pilate G."/>
            <person name="Poliakov A."/>
            <person name="Razumovskaya J."/>
            <person name="Richardson P."/>
            <person name="Rinaldi C."/>
            <person name="Ritland K."/>
            <person name="Rouze P."/>
            <person name="Ryaboy D."/>
            <person name="Schmutz J."/>
            <person name="Schrader J."/>
            <person name="Segerman B."/>
            <person name="Shin H."/>
            <person name="Siddiqui A."/>
            <person name="Sterky F."/>
            <person name="Terry A."/>
            <person name="Tsai C.J."/>
            <person name="Uberbacher E."/>
            <person name="Unneberg P."/>
            <person name="Vahala J."/>
            <person name="Wall K."/>
            <person name="Wessler S."/>
            <person name="Yang G."/>
            <person name="Yin T."/>
            <person name="Douglas C."/>
            <person name="Marra M."/>
            <person name="Sandberg G."/>
            <person name="Van de Peer Y."/>
            <person name="Rokhsar D."/>
        </authorList>
    </citation>
    <scope>NUCLEOTIDE SEQUENCE [LARGE SCALE GENOMIC DNA]</scope>
    <source>
        <strain evidence="2">cv. Nisqually</strain>
    </source>
</reference>